<dbReference type="RefSeq" id="XP_075076645.1">
    <property type="nucleotide sequence ID" value="XM_075220544.1"/>
</dbReference>
<gene>
    <name evidence="2" type="primary">LOC142163274</name>
</gene>
<proteinExistence type="predicted"/>
<dbReference type="Proteomes" id="UP000790787">
    <property type="component" value="Chromosome 8"/>
</dbReference>
<keyword evidence="1" id="KW-1185">Reference proteome</keyword>
<protein>
    <submittedName>
        <fullName evidence="2">Secreted RxLR effector protein 161-like</fullName>
    </submittedName>
</protein>
<accession>A0AC58RVE7</accession>
<reference evidence="2" key="2">
    <citation type="submission" date="2025-08" db="UniProtKB">
        <authorList>
            <consortium name="RefSeq"/>
        </authorList>
    </citation>
    <scope>IDENTIFICATION</scope>
    <source>
        <tissue evidence="2">Leaf</tissue>
    </source>
</reference>
<reference evidence="1" key="1">
    <citation type="journal article" date="2014" name="Nat. Commun.">
        <title>The tobacco genome sequence and its comparison with those of tomato and potato.</title>
        <authorList>
            <person name="Sierro N."/>
            <person name="Battey J.N."/>
            <person name="Ouadi S."/>
            <person name="Bakaher N."/>
            <person name="Bovet L."/>
            <person name="Willig A."/>
            <person name="Goepfert S."/>
            <person name="Peitsch M.C."/>
            <person name="Ivanov N.V."/>
        </authorList>
    </citation>
    <scope>NUCLEOTIDE SEQUENCE [LARGE SCALE GENOMIC DNA]</scope>
</reference>
<organism evidence="1 2">
    <name type="scientific">Nicotiana tabacum</name>
    <name type="common">Common tobacco</name>
    <dbReference type="NCBI Taxonomy" id="4097"/>
    <lineage>
        <taxon>Eukaryota</taxon>
        <taxon>Viridiplantae</taxon>
        <taxon>Streptophyta</taxon>
        <taxon>Embryophyta</taxon>
        <taxon>Tracheophyta</taxon>
        <taxon>Spermatophyta</taxon>
        <taxon>Magnoliopsida</taxon>
        <taxon>eudicotyledons</taxon>
        <taxon>Gunneridae</taxon>
        <taxon>Pentapetalae</taxon>
        <taxon>asterids</taxon>
        <taxon>lamiids</taxon>
        <taxon>Solanales</taxon>
        <taxon>Solanaceae</taxon>
        <taxon>Nicotianoideae</taxon>
        <taxon>Nicotianeae</taxon>
        <taxon>Nicotiana</taxon>
    </lineage>
</organism>
<evidence type="ECO:0000313" key="1">
    <source>
        <dbReference type="Proteomes" id="UP000790787"/>
    </source>
</evidence>
<sequence>MIGSPLYSIASMHDLEFSVGLYARFQANPKESHVKAIKRILRYLKGTLDLCLWYPRGYNFDLVGYTDVDYERFHVDMKIILGKLRFLGSFLVSWGRKKQNSVTLSTTEAKYVDTSRKKVKSGNVVSHVAAKREQIVKEAMAQGDITADQVTSPPSKLGVFVSTIMVALLEIVAPISSRPHAEDTIVET</sequence>
<evidence type="ECO:0000313" key="2">
    <source>
        <dbReference type="RefSeq" id="XP_075076645.1"/>
    </source>
</evidence>
<name>A0AC58RVE7_TOBAC</name>